<evidence type="ECO:0000313" key="1">
    <source>
        <dbReference type="EMBL" id="PTB73103.1"/>
    </source>
</evidence>
<dbReference type="EMBL" id="KZ679139">
    <property type="protein sequence ID" value="PTB73103.1"/>
    <property type="molecule type" value="Genomic_DNA"/>
</dbReference>
<name>A0A2T4BUV5_TRILO</name>
<reference evidence="1 2" key="1">
    <citation type="submission" date="2016-07" db="EMBL/GenBank/DDBJ databases">
        <title>Multiple horizontal gene transfer events from other fungi enriched the ability of initially mycotrophic Trichoderma (Ascomycota) to feed on dead plant biomass.</title>
        <authorList>
            <consortium name="DOE Joint Genome Institute"/>
            <person name="Aerts A."/>
            <person name="Atanasova L."/>
            <person name="Chenthamara K."/>
            <person name="Zhang J."/>
            <person name="Grujic M."/>
            <person name="Henrissat B."/>
            <person name="Kuo A."/>
            <person name="Salamov A."/>
            <person name="Lipzen A."/>
            <person name="Labutti K."/>
            <person name="Barry K."/>
            <person name="Miao Y."/>
            <person name="Rahimi M.J."/>
            <person name="Shen Q."/>
            <person name="Grigoriev I.V."/>
            <person name="Kubicek C.P."/>
            <person name="Druzhinina I.S."/>
        </authorList>
    </citation>
    <scope>NUCLEOTIDE SEQUENCE [LARGE SCALE GENOMIC DNA]</scope>
    <source>
        <strain evidence="1 2">ATCC 18648</strain>
    </source>
</reference>
<organism evidence="1 2">
    <name type="scientific">Trichoderma longibrachiatum ATCC 18648</name>
    <dbReference type="NCBI Taxonomy" id="983965"/>
    <lineage>
        <taxon>Eukaryota</taxon>
        <taxon>Fungi</taxon>
        <taxon>Dikarya</taxon>
        <taxon>Ascomycota</taxon>
        <taxon>Pezizomycotina</taxon>
        <taxon>Sordariomycetes</taxon>
        <taxon>Hypocreomycetidae</taxon>
        <taxon>Hypocreales</taxon>
        <taxon>Hypocreaceae</taxon>
        <taxon>Trichoderma</taxon>
    </lineage>
</organism>
<proteinExistence type="predicted"/>
<dbReference type="Proteomes" id="UP000240760">
    <property type="component" value="Unassembled WGS sequence"/>
</dbReference>
<evidence type="ECO:0000313" key="2">
    <source>
        <dbReference type="Proteomes" id="UP000240760"/>
    </source>
</evidence>
<dbReference type="AlphaFoldDB" id="A0A2T4BUV5"/>
<accession>A0A2T4BUV5</accession>
<sequence>MSLDANNWATGPFSSARMNASWAQRNVNRLATHVVTNSDRAILLPSGNDYKKSEIQMFHDNVAYSDLATAMHSYRRTEKMSKDMAYLAVETSSNTTEGRECSFSNRCSNGMGWRGKCSRRNMASGGSCKNLGINEMIEGCSGS</sequence>
<keyword evidence="2" id="KW-1185">Reference proteome</keyword>
<gene>
    <name evidence="1" type="ORF">M440DRAFT_1404832</name>
</gene>
<protein>
    <submittedName>
        <fullName evidence="1">Uncharacterized protein</fullName>
    </submittedName>
</protein>